<evidence type="ECO:0000313" key="2">
    <source>
        <dbReference type="Proteomes" id="UP001297581"/>
    </source>
</evidence>
<dbReference type="RefSeq" id="WP_240590262.1">
    <property type="nucleotide sequence ID" value="NZ_JAKUDL010000002.1"/>
</dbReference>
<organism evidence="1 2">
    <name type="scientific">Shewanella zhuhaiensis</name>
    <dbReference type="NCBI Taxonomy" id="2919576"/>
    <lineage>
        <taxon>Bacteria</taxon>
        <taxon>Pseudomonadati</taxon>
        <taxon>Pseudomonadota</taxon>
        <taxon>Gammaproteobacteria</taxon>
        <taxon>Alteromonadales</taxon>
        <taxon>Shewanellaceae</taxon>
        <taxon>Shewanella</taxon>
    </lineage>
</organism>
<dbReference type="EMBL" id="JAKUDL010000002">
    <property type="protein sequence ID" value="MCH4293779.1"/>
    <property type="molecule type" value="Genomic_DNA"/>
</dbReference>
<sequence length="81" mass="9337">MLGENHLLSNEFPQYSDLIQSLKANDSDFNAKARRYHELDHKIRGLEVNKVPTTDEHFSALKIERAELKDHIYHALKAHAG</sequence>
<gene>
    <name evidence="1" type="ORF">MJ923_05615</name>
</gene>
<dbReference type="Pfam" id="PF04325">
    <property type="entry name" value="DUF465"/>
    <property type="match status" value="1"/>
</dbReference>
<dbReference type="InterPro" id="IPR007420">
    <property type="entry name" value="DUF465"/>
</dbReference>
<name>A0AAJ1EXA5_9GAMM</name>
<comment type="caution">
    <text evidence="1">The sequence shown here is derived from an EMBL/GenBank/DDBJ whole genome shotgun (WGS) entry which is preliminary data.</text>
</comment>
<keyword evidence="2" id="KW-1185">Reference proteome</keyword>
<proteinExistence type="predicted"/>
<accession>A0AAJ1EXA5</accession>
<protein>
    <submittedName>
        <fullName evidence="1">DUF465 domain-containing protein</fullName>
    </submittedName>
</protein>
<dbReference type="InterPro" id="IPR038444">
    <property type="entry name" value="DUF465_sf"/>
</dbReference>
<evidence type="ECO:0000313" key="1">
    <source>
        <dbReference type="EMBL" id="MCH4293779.1"/>
    </source>
</evidence>
<dbReference type="Gene3D" id="6.10.280.50">
    <property type="match status" value="1"/>
</dbReference>
<dbReference type="Proteomes" id="UP001297581">
    <property type="component" value="Unassembled WGS sequence"/>
</dbReference>
<dbReference type="AlphaFoldDB" id="A0AAJ1EXA5"/>
<reference evidence="1 2" key="1">
    <citation type="submission" date="2022-02" db="EMBL/GenBank/DDBJ databases">
        <title>The genome sequence of Shewanella sp. 3B26.</title>
        <authorList>
            <person name="Du J."/>
        </authorList>
    </citation>
    <scope>NUCLEOTIDE SEQUENCE [LARGE SCALE GENOMIC DNA]</scope>
    <source>
        <strain evidence="1 2">3B26</strain>
    </source>
</reference>